<sequence>MLKAMDITSLTVVLSVVVIVAASVLTASNEPPLWVYLLTGAGSLPLSHALLGTRHLSSTVGDSGVAPWVVRLAVIGTLTAALSFFVGGDGRGRAVEGRTGPRGSPRGGRP</sequence>
<reference evidence="3" key="1">
    <citation type="submission" date="2020-03" db="EMBL/GenBank/DDBJ databases">
        <title>Molecular networking-based the target discovery of potent antiproliferative macrolactams: 5/6/7/16 polycyclic ansamycins and glycosylated trienomycin from Streptomyces cacaoi subsp. asoensis.</title>
        <authorList>
            <person name="Liu L.-L."/>
        </authorList>
    </citation>
    <scope>NUCLEOTIDE SEQUENCE [LARGE SCALE GENOMIC DNA]</scope>
    <source>
        <strain evidence="3">H2S5</strain>
    </source>
</reference>
<protein>
    <submittedName>
        <fullName evidence="3">Uncharacterized protein</fullName>
    </submittedName>
</protein>
<evidence type="ECO:0000256" key="2">
    <source>
        <dbReference type="SAM" id="Phobius"/>
    </source>
</evidence>
<dbReference type="AlphaFoldDB" id="A0A6M4WR00"/>
<dbReference type="EMBL" id="CP049838">
    <property type="protein sequence ID" value="QJT02944.1"/>
    <property type="molecule type" value="Genomic_DNA"/>
</dbReference>
<keyword evidence="4" id="KW-1185">Reference proteome</keyword>
<gene>
    <name evidence="3" type="ORF">G9272_23825</name>
</gene>
<evidence type="ECO:0000313" key="4">
    <source>
        <dbReference type="Proteomes" id="UP000502665"/>
    </source>
</evidence>
<organism evidence="3 4">
    <name type="scientific">Streptomyces asoensis</name>
    <dbReference type="NCBI Taxonomy" id="249586"/>
    <lineage>
        <taxon>Bacteria</taxon>
        <taxon>Bacillati</taxon>
        <taxon>Actinomycetota</taxon>
        <taxon>Actinomycetes</taxon>
        <taxon>Kitasatosporales</taxon>
        <taxon>Streptomycetaceae</taxon>
        <taxon>Streptomyces</taxon>
    </lineage>
</organism>
<accession>A0A6M4WR00</accession>
<dbReference type="Proteomes" id="UP000502665">
    <property type="component" value="Chromosome"/>
</dbReference>
<name>A0A6M4WR00_9ACTN</name>
<keyword evidence="2" id="KW-0812">Transmembrane</keyword>
<evidence type="ECO:0000313" key="3">
    <source>
        <dbReference type="EMBL" id="QJT02944.1"/>
    </source>
</evidence>
<proteinExistence type="predicted"/>
<keyword evidence="2" id="KW-0472">Membrane</keyword>
<keyword evidence="2" id="KW-1133">Transmembrane helix</keyword>
<feature type="transmembrane region" description="Helical" evidence="2">
    <location>
        <begin position="65"/>
        <end position="86"/>
    </location>
</feature>
<feature type="region of interest" description="Disordered" evidence="1">
    <location>
        <begin position="88"/>
        <end position="110"/>
    </location>
</feature>
<feature type="transmembrane region" description="Helical" evidence="2">
    <location>
        <begin position="7"/>
        <end position="27"/>
    </location>
</feature>
<evidence type="ECO:0000256" key="1">
    <source>
        <dbReference type="SAM" id="MobiDB-lite"/>
    </source>
</evidence>